<dbReference type="Proteomes" id="UP000035996">
    <property type="component" value="Unassembled WGS sequence"/>
</dbReference>
<feature type="domain" description="Glycosyltransferase 2-like" evidence="2">
    <location>
        <begin position="5"/>
        <end position="157"/>
    </location>
</feature>
<dbReference type="Pfam" id="PF00535">
    <property type="entry name" value="Glycos_transf_2"/>
    <property type="match status" value="1"/>
</dbReference>
<organism evidence="3 4">
    <name type="scientific">Guptibacillus hwajinpoensis</name>
    <dbReference type="NCBI Taxonomy" id="208199"/>
    <lineage>
        <taxon>Bacteria</taxon>
        <taxon>Bacillati</taxon>
        <taxon>Bacillota</taxon>
        <taxon>Bacilli</taxon>
        <taxon>Bacillales</taxon>
        <taxon>Guptibacillaceae</taxon>
        <taxon>Guptibacillus</taxon>
    </lineage>
</organism>
<dbReference type="SUPFAM" id="SSF53448">
    <property type="entry name" value="Nucleotide-diphospho-sugar transferases"/>
    <property type="match status" value="1"/>
</dbReference>
<reference evidence="3" key="1">
    <citation type="submission" date="2015-06" db="EMBL/GenBank/DDBJ databases">
        <authorList>
            <person name="Liu B."/>
            <person name="Wang J."/>
            <person name="Zhu Y."/>
            <person name="Liu G."/>
            <person name="Chen Q."/>
            <person name="Zheng C."/>
            <person name="Che J."/>
            <person name="Ge C."/>
            <person name="Shi H."/>
            <person name="Pan Z."/>
            <person name="Liu X."/>
        </authorList>
    </citation>
    <scope>NUCLEOTIDE SEQUENCE [LARGE SCALE GENOMIC DNA]</scope>
    <source>
        <strain evidence="3">DSM 16346</strain>
    </source>
</reference>
<comment type="caution">
    <text evidence="3">The sequence shown here is derived from an EMBL/GenBank/DDBJ whole genome shotgun (WGS) entry which is preliminary data.</text>
</comment>
<comment type="similarity">
    <text evidence="1">Belongs to the glycosyltransferase 2 family.</text>
</comment>
<evidence type="ECO:0000259" key="2">
    <source>
        <dbReference type="Pfam" id="PF00535"/>
    </source>
</evidence>
<dbReference type="Gene3D" id="3.90.550.10">
    <property type="entry name" value="Spore Coat Polysaccharide Biosynthesis Protein SpsA, Chain A"/>
    <property type="match status" value="1"/>
</dbReference>
<evidence type="ECO:0000313" key="3">
    <source>
        <dbReference type="EMBL" id="KMM38863.1"/>
    </source>
</evidence>
<protein>
    <recommendedName>
        <fullName evidence="2">Glycosyltransferase 2-like domain-containing protein</fullName>
    </recommendedName>
</protein>
<gene>
    <name evidence="3" type="ORF">AB986_06270</name>
</gene>
<dbReference type="GO" id="GO:0016758">
    <property type="term" value="F:hexosyltransferase activity"/>
    <property type="evidence" value="ECO:0007669"/>
    <property type="project" value="UniProtKB-ARBA"/>
</dbReference>
<proteinExistence type="inferred from homology"/>
<dbReference type="InterPro" id="IPR029044">
    <property type="entry name" value="Nucleotide-diphossugar_trans"/>
</dbReference>
<dbReference type="PANTHER" id="PTHR22916">
    <property type="entry name" value="GLYCOSYLTRANSFERASE"/>
    <property type="match status" value="1"/>
</dbReference>
<dbReference type="EMBL" id="LELK01000001">
    <property type="protein sequence ID" value="KMM38863.1"/>
    <property type="molecule type" value="Genomic_DNA"/>
</dbReference>
<sequence>MDKVSIIIPFYNCAYIDQSIRSALNQTYKNVEVIVVNDGSTIHQEKVLPFLQQITYITKENGGTASALNSGIKVATGDYFSWLSSDDIYEPDKIEKQINFMKTHCLSASYASYILINEKSVPVSGPIGMEYPDRLLFYRKLKNGCPINGCTVMLKMAVFNEVGLFDESLQFTQDYDLWLRVLQKHYFKYLASPIVRYRVHQNMGTKKNAVAIKKEIQLVKKKHRKAMKELIVKEAKRYKR</sequence>
<evidence type="ECO:0000256" key="1">
    <source>
        <dbReference type="ARBA" id="ARBA00006739"/>
    </source>
</evidence>
<keyword evidence="4" id="KW-1185">Reference proteome</keyword>
<evidence type="ECO:0000313" key="4">
    <source>
        <dbReference type="Proteomes" id="UP000035996"/>
    </source>
</evidence>
<dbReference type="PANTHER" id="PTHR22916:SF3">
    <property type="entry name" value="UDP-GLCNAC:BETAGAL BETA-1,3-N-ACETYLGLUCOSAMINYLTRANSFERASE-LIKE PROTEIN 1"/>
    <property type="match status" value="1"/>
</dbReference>
<dbReference type="OrthoDB" id="396512at2"/>
<dbReference type="STRING" id="157733.AB986_06270"/>
<accession>A0A0J6D0L7</accession>
<dbReference type="InterPro" id="IPR001173">
    <property type="entry name" value="Glyco_trans_2-like"/>
</dbReference>
<dbReference type="AlphaFoldDB" id="A0A0J6D0L7"/>
<dbReference type="RefSeq" id="WP_048310006.1">
    <property type="nucleotide sequence ID" value="NZ_CP119526.1"/>
</dbReference>
<name>A0A0J6D0L7_9BACL</name>